<feature type="region of interest" description="Disordered" evidence="1">
    <location>
        <begin position="1"/>
        <end position="28"/>
    </location>
</feature>
<dbReference type="EMBL" id="CP046173">
    <property type="protein sequence ID" value="QIS17640.1"/>
    <property type="molecule type" value="Genomic_DNA"/>
</dbReference>
<feature type="domain" description="Thioester reductase (TE)" evidence="2">
    <location>
        <begin position="127"/>
        <end position="310"/>
    </location>
</feature>
<name>A0A6G9YWU7_9NOCA</name>
<dbReference type="Gene3D" id="3.40.50.720">
    <property type="entry name" value="NAD(P)-binding Rossmann-like Domain"/>
    <property type="match status" value="1"/>
</dbReference>
<dbReference type="InterPro" id="IPR036291">
    <property type="entry name" value="NAD(P)-bd_dom_sf"/>
</dbReference>
<evidence type="ECO:0000313" key="3">
    <source>
        <dbReference type="EMBL" id="QIS17640.1"/>
    </source>
</evidence>
<evidence type="ECO:0000256" key="1">
    <source>
        <dbReference type="SAM" id="MobiDB-lite"/>
    </source>
</evidence>
<dbReference type="SUPFAM" id="SSF51735">
    <property type="entry name" value="NAD(P)-binding Rossmann-fold domains"/>
    <property type="match status" value="1"/>
</dbReference>
<dbReference type="InterPro" id="IPR013120">
    <property type="entry name" value="FAR_NAD-bd"/>
</dbReference>
<accession>A0A6G9YWU7</accession>
<sequence length="454" mass="49985">MRRPRGRTGDQRSHANLRWPRLSHQRDPVRPVLERHPGLAHRGGHRRNDAGHYQRHSAWRAGDVRPPDQDHAVTAAQSVALVAGLSGQVGQGFAEAVLSDTLDSAGHFDLRAVVRRRLRTNLGGLSAAGDRITQLVGDVTTPSWALDDAALDQLSDIRAIVNLAGIVDWTASQAEMDRINYLGAVTGYELARTLSERLGRAVPYLYASTAYVAGTLGGRIPEQQHAPHPDRTPYELSKWFAERHLLRAASKTGHPVLIARIGGVIGSAATRSTTRFSSLYQLVAPLSRGQLPVLPVQSGARVDILPRDVVGEGLVRLLSRGAATDFRDWRGGVLVHLCAGEYAPTLAALLALLDSKDVEHRYRPLRLVTVSPRALRLGENLTLKYARWNRELGNRLYGLRYVSMDRVFERIRLVEHTGGWVPEVDADTVLDVAFGLDYARPTDDFAGLPMGRFL</sequence>
<gene>
    <name evidence="3" type="ORF">F6W96_04305</name>
</gene>
<organism evidence="3 4">
    <name type="scientific">Nocardia terpenica</name>
    <dbReference type="NCBI Taxonomy" id="455432"/>
    <lineage>
        <taxon>Bacteria</taxon>
        <taxon>Bacillati</taxon>
        <taxon>Actinomycetota</taxon>
        <taxon>Actinomycetes</taxon>
        <taxon>Mycobacteriales</taxon>
        <taxon>Nocardiaceae</taxon>
        <taxon>Nocardia</taxon>
    </lineage>
</organism>
<protein>
    <submittedName>
        <fullName evidence="3">NAD-dependent epimerase/dehydratase family protein</fullName>
    </submittedName>
</protein>
<reference evidence="3 4" key="1">
    <citation type="journal article" date="2019" name="ACS Chem. Biol.">
        <title>Identification and Mobilization of a Cryptic Antibiotic Biosynthesis Gene Locus from a Human-Pathogenic Nocardia Isolate.</title>
        <authorList>
            <person name="Herisse M."/>
            <person name="Ishida K."/>
            <person name="Porter J.L."/>
            <person name="Howden B."/>
            <person name="Hertweck C."/>
            <person name="Stinear T.P."/>
            <person name="Pidot S.J."/>
        </authorList>
    </citation>
    <scope>NUCLEOTIDE SEQUENCE [LARGE SCALE GENOMIC DNA]</scope>
    <source>
        <strain evidence="3 4">AUSMDU00012715</strain>
    </source>
</reference>
<proteinExistence type="predicted"/>
<dbReference type="Pfam" id="PF07993">
    <property type="entry name" value="NAD_binding_4"/>
    <property type="match status" value="1"/>
</dbReference>
<evidence type="ECO:0000313" key="4">
    <source>
        <dbReference type="Proteomes" id="UP000500953"/>
    </source>
</evidence>
<evidence type="ECO:0000259" key="2">
    <source>
        <dbReference type="Pfam" id="PF07993"/>
    </source>
</evidence>
<dbReference type="AlphaFoldDB" id="A0A6G9YWU7"/>
<dbReference type="Proteomes" id="UP000500953">
    <property type="component" value="Chromosome"/>
</dbReference>